<evidence type="ECO:0000313" key="2">
    <source>
        <dbReference type="Proteomes" id="UP000830395"/>
    </source>
</evidence>
<sequence length="62" mass="7410">EVQRENEAKQIRERGKRRKRGRERESVCVYRRGRRGGFRHDCVFLGLAMKLSSHGHVSECRR</sequence>
<comment type="caution">
    <text evidence="1">The sequence shown here is derived from an EMBL/GenBank/DDBJ whole genome shotgun (WGS) entry which is preliminary data.</text>
</comment>
<evidence type="ECO:0000313" key="1">
    <source>
        <dbReference type="EMBL" id="MCJ8735474.1"/>
    </source>
</evidence>
<proteinExistence type="predicted"/>
<reference evidence="1" key="1">
    <citation type="submission" date="2020-02" db="EMBL/GenBank/DDBJ databases">
        <title>Genome sequencing of the panga catfish, Pangasius djambal.</title>
        <authorList>
            <person name="Wen M."/>
            <person name="Zahm M."/>
            <person name="Roques C."/>
            <person name="Cabau C."/>
            <person name="Klopp C."/>
            <person name="Donnadieu C."/>
            <person name="Jouanno E."/>
            <person name="Avarre J.-C."/>
            <person name="Campet M."/>
            <person name="Ha T."/>
            <person name="Dugue R."/>
            <person name="Lampietro C."/>
            <person name="Louis A."/>
            <person name="Herpin A."/>
            <person name="Echchiki A."/>
            <person name="Berthelot C."/>
            <person name="Parey E."/>
            <person name="Roest-Crollius H."/>
            <person name="Braasch I."/>
            <person name="Postlethwait J.H."/>
            <person name="Bobe J."/>
            <person name="Montfort J."/>
            <person name="Bouchez O."/>
            <person name="Begum T."/>
            <person name="Schartl M."/>
            <person name="Gustiano R."/>
            <person name="Guiguen Y."/>
        </authorList>
    </citation>
    <scope>NUCLEOTIDE SEQUENCE</scope>
    <source>
        <strain evidence="1">Pdj_M5554</strain>
    </source>
</reference>
<feature type="non-terminal residue" evidence="1">
    <location>
        <position position="1"/>
    </location>
</feature>
<keyword evidence="2" id="KW-1185">Reference proteome</keyword>
<gene>
    <name evidence="1" type="ORF">PDJAM_G00247600</name>
</gene>
<accession>A0ACC5YID0</accession>
<dbReference type="Proteomes" id="UP000830395">
    <property type="component" value="Chromosome 8"/>
</dbReference>
<name>A0ACC5YID0_9TELE</name>
<protein>
    <submittedName>
        <fullName evidence="1">Uncharacterized protein</fullName>
    </submittedName>
</protein>
<dbReference type="EMBL" id="CM040982">
    <property type="protein sequence ID" value="MCJ8735474.1"/>
    <property type="molecule type" value="Genomic_DNA"/>
</dbReference>
<organism evidence="1 2">
    <name type="scientific">Pangasius djambal</name>
    <dbReference type="NCBI Taxonomy" id="1691987"/>
    <lineage>
        <taxon>Eukaryota</taxon>
        <taxon>Metazoa</taxon>
        <taxon>Chordata</taxon>
        <taxon>Craniata</taxon>
        <taxon>Vertebrata</taxon>
        <taxon>Euteleostomi</taxon>
        <taxon>Actinopterygii</taxon>
        <taxon>Neopterygii</taxon>
        <taxon>Teleostei</taxon>
        <taxon>Ostariophysi</taxon>
        <taxon>Siluriformes</taxon>
        <taxon>Pangasiidae</taxon>
        <taxon>Pangasius</taxon>
    </lineage>
</organism>